<evidence type="ECO:0000313" key="4">
    <source>
        <dbReference type="EMBL" id="PIW66496.1"/>
    </source>
</evidence>
<protein>
    <recommendedName>
        <fullName evidence="6">Septation protein spoVG</fullName>
    </recommendedName>
</protein>
<evidence type="ECO:0000256" key="1">
    <source>
        <dbReference type="ARBA" id="ARBA00022618"/>
    </source>
</evidence>
<dbReference type="AlphaFoldDB" id="A0A2J0LP17"/>
<organism evidence="4 5">
    <name type="scientific">Candidatus Taenaricola geysiri</name>
    <dbReference type="NCBI Taxonomy" id="1974752"/>
    <lineage>
        <taxon>Bacteria</taxon>
        <taxon>Pseudomonadati</taxon>
        <taxon>Candidatus Omnitrophota</taxon>
        <taxon>Candidatus Taenaricola</taxon>
    </lineage>
</organism>
<keyword evidence="1" id="KW-0132">Cell division</keyword>
<evidence type="ECO:0000313" key="5">
    <source>
        <dbReference type="Proteomes" id="UP000231267"/>
    </source>
</evidence>
<evidence type="ECO:0008006" key="6">
    <source>
        <dbReference type="Google" id="ProtNLM"/>
    </source>
</evidence>
<dbReference type="PANTHER" id="PTHR38429:SF1">
    <property type="entry name" value="SEPTATION PROTEIN SPOVG-RELATED"/>
    <property type="match status" value="1"/>
</dbReference>
<dbReference type="GO" id="GO:0000917">
    <property type="term" value="P:division septum assembly"/>
    <property type="evidence" value="ECO:0007669"/>
    <property type="project" value="UniProtKB-KW"/>
</dbReference>
<sequence>MDIEVSRMFKFDGDGPVKAMADIIIEGQFAVRGFKVVSGKKGLFVGAPARQGKDGKWYDSACAITDGAKQALTATVLKAYEEDGEN</sequence>
<dbReference type="GO" id="GO:0030435">
    <property type="term" value="P:sporulation resulting in formation of a cellular spore"/>
    <property type="evidence" value="ECO:0007669"/>
    <property type="project" value="InterPro"/>
</dbReference>
<dbReference type="EMBL" id="PFGP01000066">
    <property type="protein sequence ID" value="PIW66496.1"/>
    <property type="molecule type" value="Genomic_DNA"/>
</dbReference>
<evidence type="ECO:0000256" key="3">
    <source>
        <dbReference type="ARBA" id="ARBA00023306"/>
    </source>
</evidence>
<dbReference type="SUPFAM" id="SSF160537">
    <property type="entry name" value="SpoVG-like"/>
    <property type="match status" value="1"/>
</dbReference>
<gene>
    <name evidence="4" type="ORF">COW11_02910</name>
</gene>
<dbReference type="PANTHER" id="PTHR38429">
    <property type="entry name" value="SEPTATION PROTEIN SPOVG-RELATED"/>
    <property type="match status" value="1"/>
</dbReference>
<keyword evidence="3" id="KW-0131">Cell cycle</keyword>
<reference evidence="4 5" key="1">
    <citation type="submission" date="2017-09" db="EMBL/GenBank/DDBJ databases">
        <title>Depth-based differentiation of microbial function through sediment-hosted aquifers and enrichment of novel symbionts in the deep terrestrial subsurface.</title>
        <authorList>
            <person name="Probst A.J."/>
            <person name="Ladd B."/>
            <person name="Jarett J.K."/>
            <person name="Geller-Mcgrath D.E."/>
            <person name="Sieber C.M."/>
            <person name="Emerson J.B."/>
            <person name="Anantharaman K."/>
            <person name="Thomas B.C."/>
            <person name="Malmstrom R."/>
            <person name="Stieglmeier M."/>
            <person name="Klingl A."/>
            <person name="Woyke T."/>
            <person name="Ryan C.M."/>
            <person name="Banfield J.F."/>
        </authorList>
    </citation>
    <scope>NUCLEOTIDE SEQUENCE [LARGE SCALE GENOMIC DNA]</scope>
    <source>
        <strain evidence="4">CG12_big_fil_rev_8_21_14_0_65_43_15</strain>
    </source>
</reference>
<proteinExistence type="predicted"/>
<comment type="caution">
    <text evidence="4">The sequence shown here is derived from an EMBL/GenBank/DDBJ whole genome shotgun (WGS) entry which is preliminary data.</text>
</comment>
<accession>A0A2J0LP17</accession>
<name>A0A2J0LP17_9BACT</name>
<dbReference type="Gene3D" id="3.30.1120.40">
    <property type="entry name" value="Stage V sporulation protein G"/>
    <property type="match status" value="1"/>
</dbReference>
<dbReference type="Pfam" id="PF04026">
    <property type="entry name" value="SpoVG"/>
    <property type="match status" value="1"/>
</dbReference>
<dbReference type="InterPro" id="IPR036751">
    <property type="entry name" value="SpoVG_sf"/>
</dbReference>
<dbReference type="Proteomes" id="UP000231267">
    <property type="component" value="Unassembled WGS sequence"/>
</dbReference>
<dbReference type="InterPro" id="IPR007170">
    <property type="entry name" value="SpoVG"/>
</dbReference>
<evidence type="ECO:0000256" key="2">
    <source>
        <dbReference type="ARBA" id="ARBA00023210"/>
    </source>
</evidence>
<keyword evidence="2" id="KW-0717">Septation</keyword>